<dbReference type="InterPro" id="IPR046496">
    <property type="entry name" value="DUF6589"/>
</dbReference>
<keyword evidence="3" id="KW-1185">Reference proteome</keyword>
<evidence type="ECO:0000259" key="1">
    <source>
        <dbReference type="Pfam" id="PF20231"/>
    </source>
</evidence>
<evidence type="ECO:0000313" key="3">
    <source>
        <dbReference type="Proteomes" id="UP001194468"/>
    </source>
</evidence>
<feature type="domain" description="DUF6589" evidence="1">
    <location>
        <begin position="1"/>
        <end position="60"/>
    </location>
</feature>
<accession>A0AAD4BJS4</accession>
<dbReference type="EMBL" id="WHUW01000044">
    <property type="protein sequence ID" value="KAF8432014.1"/>
    <property type="molecule type" value="Genomic_DNA"/>
</dbReference>
<dbReference type="Pfam" id="PF20231">
    <property type="entry name" value="DUF6589"/>
    <property type="match status" value="1"/>
</dbReference>
<evidence type="ECO:0000313" key="2">
    <source>
        <dbReference type="EMBL" id="KAF8432014.1"/>
    </source>
</evidence>
<dbReference type="Proteomes" id="UP001194468">
    <property type="component" value="Unassembled WGS sequence"/>
</dbReference>
<name>A0AAD4BJS4_BOLED</name>
<gene>
    <name evidence="2" type="ORF">L210DRAFT_3414787</name>
</gene>
<reference evidence="2" key="1">
    <citation type="submission" date="2019-10" db="EMBL/GenBank/DDBJ databases">
        <authorList>
            <consortium name="DOE Joint Genome Institute"/>
            <person name="Kuo A."/>
            <person name="Miyauchi S."/>
            <person name="Kiss E."/>
            <person name="Drula E."/>
            <person name="Kohler A."/>
            <person name="Sanchez-Garcia M."/>
            <person name="Andreopoulos B."/>
            <person name="Barry K.W."/>
            <person name="Bonito G."/>
            <person name="Buee M."/>
            <person name="Carver A."/>
            <person name="Chen C."/>
            <person name="Cichocki N."/>
            <person name="Clum A."/>
            <person name="Culley D."/>
            <person name="Crous P.W."/>
            <person name="Fauchery L."/>
            <person name="Girlanda M."/>
            <person name="Hayes R."/>
            <person name="Keri Z."/>
            <person name="LaButti K."/>
            <person name="Lipzen A."/>
            <person name="Lombard V."/>
            <person name="Magnuson J."/>
            <person name="Maillard F."/>
            <person name="Morin E."/>
            <person name="Murat C."/>
            <person name="Nolan M."/>
            <person name="Ohm R."/>
            <person name="Pangilinan J."/>
            <person name="Pereira M."/>
            <person name="Perotto S."/>
            <person name="Peter M."/>
            <person name="Riley R."/>
            <person name="Sitrit Y."/>
            <person name="Stielow B."/>
            <person name="Szollosi G."/>
            <person name="Zifcakova L."/>
            <person name="Stursova M."/>
            <person name="Spatafora J.W."/>
            <person name="Tedersoo L."/>
            <person name="Vaario L.-M."/>
            <person name="Yamada A."/>
            <person name="Yan M."/>
            <person name="Wang P."/>
            <person name="Xu J."/>
            <person name="Bruns T."/>
            <person name="Baldrian P."/>
            <person name="Vilgalys R."/>
            <person name="Henrissat B."/>
            <person name="Grigoriev I.V."/>
            <person name="Hibbett D."/>
            <person name="Nagy L.G."/>
            <person name="Martin F.M."/>
        </authorList>
    </citation>
    <scope>NUCLEOTIDE SEQUENCE</scope>
    <source>
        <strain evidence="2">BED1</strain>
    </source>
</reference>
<sequence length="106" mass="11932">MPIDLNIKHLIRFLKQFFAAKGIYSTWDSLGDISAIVDLLLYVHKQVTSALGVPYHGITHITPETATGIKKIAQKVEELQLLHFNLMWKESKAINPGIDTLTFGEQ</sequence>
<reference evidence="2" key="2">
    <citation type="journal article" date="2020" name="Nat. Commun.">
        <title>Large-scale genome sequencing of mycorrhizal fungi provides insights into the early evolution of symbiotic traits.</title>
        <authorList>
            <person name="Miyauchi S."/>
            <person name="Kiss E."/>
            <person name="Kuo A."/>
            <person name="Drula E."/>
            <person name="Kohler A."/>
            <person name="Sanchez-Garcia M."/>
            <person name="Morin E."/>
            <person name="Andreopoulos B."/>
            <person name="Barry K.W."/>
            <person name="Bonito G."/>
            <person name="Buee M."/>
            <person name="Carver A."/>
            <person name="Chen C."/>
            <person name="Cichocki N."/>
            <person name="Clum A."/>
            <person name="Culley D."/>
            <person name="Crous P.W."/>
            <person name="Fauchery L."/>
            <person name="Girlanda M."/>
            <person name="Hayes R.D."/>
            <person name="Keri Z."/>
            <person name="LaButti K."/>
            <person name="Lipzen A."/>
            <person name="Lombard V."/>
            <person name="Magnuson J."/>
            <person name="Maillard F."/>
            <person name="Murat C."/>
            <person name="Nolan M."/>
            <person name="Ohm R.A."/>
            <person name="Pangilinan J."/>
            <person name="Pereira M.F."/>
            <person name="Perotto S."/>
            <person name="Peter M."/>
            <person name="Pfister S."/>
            <person name="Riley R."/>
            <person name="Sitrit Y."/>
            <person name="Stielow J.B."/>
            <person name="Szollosi G."/>
            <person name="Zifcakova L."/>
            <person name="Stursova M."/>
            <person name="Spatafora J.W."/>
            <person name="Tedersoo L."/>
            <person name="Vaario L.M."/>
            <person name="Yamada A."/>
            <person name="Yan M."/>
            <person name="Wang P."/>
            <person name="Xu J."/>
            <person name="Bruns T."/>
            <person name="Baldrian P."/>
            <person name="Vilgalys R."/>
            <person name="Dunand C."/>
            <person name="Henrissat B."/>
            <person name="Grigoriev I.V."/>
            <person name="Hibbett D."/>
            <person name="Nagy L.G."/>
            <person name="Martin F.M."/>
        </authorList>
    </citation>
    <scope>NUCLEOTIDE SEQUENCE</scope>
    <source>
        <strain evidence="2">BED1</strain>
    </source>
</reference>
<protein>
    <recommendedName>
        <fullName evidence="1">DUF6589 domain-containing protein</fullName>
    </recommendedName>
</protein>
<proteinExistence type="predicted"/>
<comment type="caution">
    <text evidence="2">The sequence shown here is derived from an EMBL/GenBank/DDBJ whole genome shotgun (WGS) entry which is preliminary data.</text>
</comment>
<dbReference type="AlphaFoldDB" id="A0AAD4BJS4"/>
<organism evidence="2 3">
    <name type="scientific">Boletus edulis BED1</name>
    <dbReference type="NCBI Taxonomy" id="1328754"/>
    <lineage>
        <taxon>Eukaryota</taxon>
        <taxon>Fungi</taxon>
        <taxon>Dikarya</taxon>
        <taxon>Basidiomycota</taxon>
        <taxon>Agaricomycotina</taxon>
        <taxon>Agaricomycetes</taxon>
        <taxon>Agaricomycetidae</taxon>
        <taxon>Boletales</taxon>
        <taxon>Boletineae</taxon>
        <taxon>Boletaceae</taxon>
        <taxon>Boletoideae</taxon>
        <taxon>Boletus</taxon>
    </lineage>
</organism>